<dbReference type="Pfam" id="PF00004">
    <property type="entry name" value="AAA"/>
    <property type="match status" value="1"/>
</dbReference>
<comment type="caution">
    <text evidence="5">The sequence shown here is derived from an EMBL/GenBank/DDBJ whole genome shotgun (WGS) entry which is preliminary data.</text>
</comment>
<dbReference type="SMART" id="SM00382">
    <property type="entry name" value="AAA"/>
    <property type="match status" value="1"/>
</dbReference>
<dbReference type="Gene3D" id="1.10.8.60">
    <property type="match status" value="1"/>
</dbReference>
<dbReference type="EMBL" id="JAGGLG010000001">
    <property type="protein sequence ID" value="MBP2016800.1"/>
    <property type="molecule type" value="Genomic_DNA"/>
</dbReference>
<dbReference type="Proteomes" id="UP001519289">
    <property type="component" value="Unassembled WGS sequence"/>
</dbReference>
<protein>
    <submittedName>
        <fullName evidence="5">Stage V sporulation protein K</fullName>
    </submittedName>
</protein>
<dbReference type="PRINTS" id="PR00819">
    <property type="entry name" value="CBXCFQXSUPER"/>
</dbReference>
<dbReference type="Pfam" id="PF17866">
    <property type="entry name" value="AAA_lid_6"/>
    <property type="match status" value="1"/>
</dbReference>
<evidence type="ECO:0000256" key="1">
    <source>
        <dbReference type="ARBA" id="ARBA00010378"/>
    </source>
</evidence>
<dbReference type="InterPro" id="IPR050773">
    <property type="entry name" value="CbxX/CfxQ_RuBisCO_ESX"/>
</dbReference>
<dbReference type="PANTHER" id="PTHR43392:SF2">
    <property type="entry name" value="AAA-TYPE ATPASE FAMILY PROTEIN _ ANKYRIN REPEAT FAMILY PROTEIN"/>
    <property type="match status" value="1"/>
</dbReference>
<dbReference type="PANTHER" id="PTHR43392">
    <property type="entry name" value="AAA-TYPE ATPASE FAMILY PROTEIN / ANKYRIN REPEAT FAMILY PROTEIN"/>
    <property type="match status" value="1"/>
</dbReference>
<evidence type="ECO:0000313" key="6">
    <source>
        <dbReference type="Proteomes" id="UP001519289"/>
    </source>
</evidence>
<evidence type="ECO:0000259" key="4">
    <source>
        <dbReference type="SMART" id="SM00382"/>
    </source>
</evidence>
<comment type="similarity">
    <text evidence="1">Belongs to the CbxX/CfxQ family.</text>
</comment>
<dbReference type="RefSeq" id="WP_209464946.1">
    <property type="nucleotide sequence ID" value="NZ_JAGGLG010000001.1"/>
</dbReference>
<accession>A0ABS4JPA1</accession>
<proteinExistence type="inferred from homology"/>
<dbReference type="InterPro" id="IPR003959">
    <property type="entry name" value="ATPase_AAA_core"/>
</dbReference>
<dbReference type="InterPro" id="IPR041627">
    <property type="entry name" value="AAA_lid_6"/>
</dbReference>
<organism evidence="5 6">
    <name type="scientific">Symbiobacterium terraclitae</name>
    <dbReference type="NCBI Taxonomy" id="557451"/>
    <lineage>
        <taxon>Bacteria</taxon>
        <taxon>Bacillati</taxon>
        <taxon>Bacillota</taxon>
        <taxon>Clostridia</taxon>
        <taxon>Eubacteriales</taxon>
        <taxon>Symbiobacteriaceae</taxon>
        <taxon>Symbiobacterium</taxon>
    </lineage>
</organism>
<gene>
    <name evidence="5" type="ORF">J2Z79_000173</name>
</gene>
<reference evidence="5 6" key="1">
    <citation type="submission" date="2021-03" db="EMBL/GenBank/DDBJ databases">
        <title>Genomic Encyclopedia of Type Strains, Phase IV (KMG-IV): sequencing the most valuable type-strain genomes for metagenomic binning, comparative biology and taxonomic classification.</title>
        <authorList>
            <person name="Goeker M."/>
        </authorList>
    </citation>
    <scope>NUCLEOTIDE SEQUENCE [LARGE SCALE GENOMIC DNA]</scope>
    <source>
        <strain evidence="5 6">DSM 27138</strain>
    </source>
</reference>
<dbReference type="InterPro" id="IPR003593">
    <property type="entry name" value="AAA+_ATPase"/>
</dbReference>
<keyword evidence="2" id="KW-0547">Nucleotide-binding</keyword>
<feature type="domain" description="AAA+ ATPase" evidence="4">
    <location>
        <begin position="101"/>
        <end position="239"/>
    </location>
</feature>
<dbReference type="InterPro" id="IPR027417">
    <property type="entry name" value="P-loop_NTPase"/>
</dbReference>
<dbReference type="Gene3D" id="3.40.50.300">
    <property type="entry name" value="P-loop containing nucleotide triphosphate hydrolases"/>
    <property type="match status" value="1"/>
</dbReference>
<keyword evidence="6" id="KW-1185">Reference proteome</keyword>
<keyword evidence="3" id="KW-0067">ATP-binding</keyword>
<dbReference type="SUPFAM" id="SSF52540">
    <property type="entry name" value="P-loop containing nucleoside triphosphate hydrolases"/>
    <property type="match status" value="1"/>
</dbReference>
<evidence type="ECO:0000313" key="5">
    <source>
        <dbReference type="EMBL" id="MBP2016800.1"/>
    </source>
</evidence>
<evidence type="ECO:0000256" key="3">
    <source>
        <dbReference type="ARBA" id="ARBA00022840"/>
    </source>
</evidence>
<evidence type="ECO:0000256" key="2">
    <source>
        <dbReference type="ARBA" id="ARBA00022741"/>
    </source>
</evidence>
<sequence length="340" mass="38418">MARLRPQRMEEISSWLREGRITPADALQMAVELRRRRSASAQESRAAAESEQERERRVQAIVAELDGLVGLGQVKQLVREIQAYVAIQLRRQRAGLATEPTSLHMVFTGNPGTGKTTVARLLGRLFKEMGVLPKGHMVEVERADLVGEYIGHTAQRTRDVVRRATGGVLFIDEAYSLARGGERDFGKEAIDHLVRAMEEHRGELILILAGYPDEMAWFLRQNPGLRSRFSLMLHFPDYTPEELLAIAEMMLRRRDYQLTPDGRTALRQILRGRAWLTGGEQGNARAIRNLVERAIRCQALRLVHRPDATREELMAITRTDLEEAVSASAAGRPWAGQDLW</sequence>
<name>A0ABS4JPA1_9FIRM</name>
<dbReference type="CDD" id="cd00009">
    <property type="entry name" value="AAA"/>
    <property type="match status" value="1"/>
</dbReference>
<dbReference type="InterPro" id="IPR000641">
    <property type="entry name" value="CbxX/CfxQ"/>
</dbReference>